<comment type="caution">
    <text evidence="2">The sequence shown here is derived from an EMBL/GenBank/DDBJ whole genome shotgun (WGS) entry which is preliminary data.</text>
</comment>
<organism evidence="2 3">
    <name type="scientific">Oryzias melastigma</name>
    <name type="common">Marine medaka</name>
    <dbReference type="NCBI Taxonomy" id="30732"/>
    <lineage>
        <taxon>Eukaryota</taxon>
        <taxon>Metazoa</taxon>
        <taxon>Chordata</taxon>
        <taxon>Craniata</taxon>
        <taxon>Vertebrata</taxon>
        <taxon>Euteleostomi</taxon>
        <taxon>Actinopterygii</taxon>
        <taxon>Neopterygii</taxon>
        <taxon>Teleostei</taxon>
        <taxon>Neoteleostei</taxon>
        <taxon>Acanthomorphata</taxon>
        <taxon>Ovalentaria</taxon>
        <taxon>Atherinomorphae</taxon>
        <taxon>Beloniformes</taxon>
        <taxon>Adrianichthyidae</taxon>
        <taxon>Oryziinae</taxon>
        <taxon>Oryzias</taxon>
    </lineage>
</organism>
<sequence length="170" mass="18266">MTAFLAAVGLLEMPRAAFLGIAVLVMMIAADSPVADESLLDSTQPPLGFLGDTQSSKVFKPSALPDSQHTTERPEFLNPLPINSESTLQSWTTDSIRRQKSKPLILRDAVTEEPYTSELSQSLSNSSIASFSSSMSATSTSYLAVYSNEKMTSNSQQVVTSEKTVSCSGF</sequence>
<feature type="region of interest" description="Disordered" evidence="1">
    <location>
        <begin position="60"/>
        <end position="82"/>
    </location>
</feature>
<evidence type="ECO:0000313" key="2">
    <source>
        <dbReference type="EMBL" id="KAF6737143.1"/>
    </source>
</evidence>
<proteinExistence type="predicted"/>
<dbReference type="EMBL" id="WKFB01000069">
    <property type="protein sequence ID" value="KAF6737143.1"/>
    <property type="molecule type" value="Genomic_DNA"/>
</dbReference>
<evidence type="ECO:0000313" key="3">
    <source>
        <dbReference type="Proteomes" id="UP000646548"/>
    </source>
</evidence>
<name>A0A834FN46_ORYME</name>
<gene>
    <name evidence="2" type="ORF">FQA47_017583</name>
</gene>
<evidence type="ECO:0000256" key="1">
    <source>
        <dbReference type="SAM" id="MobiDB-lite"/>
    </source>
</evidence>
<protein>
    <submittedName>
        <fullName evidence="2">Uncharacterized protein</fullName>
    </submittedName>
</protein>
<reference evidence="2" key="1">
    <citation type="journal article" name="BMC Genomics">
        <title>Long-read sequencing and de novo genome assembly of marine medaka (Oryzias melastigma).</title>
        <authorList>
            <person name="Liang P."/>
            <person name="Saqib H.S.A."/>
            <person name="Ni X."/>
            <person name="Shen Y."/>
        </authorList>
    </citation>
    <scope>NUCLEOTIDE SEQUENCE</scope>
    <source>
        <strain evidence="2">Bigg-433</strain>
    </source>
</reference>
<accession>A0A834FN46</accession>
<dbReference type="AlphaFoldDB" id="A0A834FN46"/>
<dbReference type="Proteomes" id="UP000646548">
    <property type="component" value="Unassembled WGS sequence"/>
</dbReference>